<dbReference type="EMBL" id="JACTAM010002715">
    <property type="protein sequence ID" value="KAI2643886.1"/>
    <property type="molecule type" value="Genomic_DNA"/>
</dbReference>
<evidence type="ECO:0000313" key="2">
    <source>
        <dbReference type="Proteomes" id="UP000830375"/>
    </source>
</evidence>
<keyword evidence="2" id="KW-1185">Reference proteome</keyword>
<accession>A0ABQ8L2E1</accession>
<sequence length="45" mass="5290">MWLDDIVMDIQLSGFTDVISWTKHEDIFRKDCLLIENVLEFTGDS</sequence>
<gene>
    <name evidence="1" type="ORF">H4Q32_025849</name>
</gene>
<protein>
    <submittedName>
        <fullName evidence="1">Sentrin-specific protease 3</fullName>
    </submittedName>
</protein>
<proteinExistence type="predicted"/>
<evidence type="ECO:0000313" key="1">
    <source>
        <dbReference type="EMBL" id="KAI2643886.1"/>
    </source>
</evidence>
<comment type="caution">
    <text evidence="1">The sequence shown here is derived from an EMBL/GenBank/DDBJ whole genome shotgun (WGS) entry which is preliminary data.</text>
</comment>
<organism evidence="1 2">
    <name type="scientific">Labeo rohita</name>
    <name type="common">Indian major carp</name>
    <name type="synonym">Cyprinus rohita</name>
    <dbReference type="NCBI Taxonomy" id="84645"/>
    <lineage>
        <taxon>Eukaryota</taxon>
        <taxon>Metazoa</taxon>
        <taxon>Chordata</taxon>
        <taxon>Craniata</taxon>
        <taxon>Vertebrata</taxon>
        <taxon>Euteleostomi</taxon>
        <taxon>Actinopterygii</taxon>
        <taxon>Neopterygii</taxon>
        <taxon>Teleostei</taxon>
        <taxon>Ostariophysi</taxon>
        <taxon>Cypriniformes</taxon>
        <taxon>Cyprinidae</taxon>
        <taxon>Labeoninae</taxon>
        <taxon>Labeonini</taxon>
        <taxon>Labeo</taxon>
    </lineage>
</organism>
<reference evidence="1 2" key="1">
    <citation type="submission" date="2022-01" db="EMBL/GenBank/DDBJ databases">
        <title>A high-quality chromosome-level genome assembly of rohu carp, Labeo rohita.</title>
        <authorList>
            <person name="Arick M.A. II"/>
            <person name="Hsu C.-Y."/>
            <person name="Magbanua Z."/>
            <person name="Pechanova O."/>
            <person name="Grover C."/>
            <person name="Miller E."/>
            <person name="Thrash A."/>
            <person name="Ezzel L."/>
            <person name="Alam S."/>
            <person name="Benzie J."/>
            <person name="Hamilton M."/>
            <person name="Karsi A."/>
            <person name="Lawrence M.L."/>
            <person name="Peterson D.G."/>
        </authorList>
    </citation>
    <scope>NUCLEOTIDE SEQUENCE [LARGE SCALE GENOMIC DNA]</scope>
    <source>
        <strain evidence="2">BAU-BD-2019</strain>
        <tissue evidence="1">Blood</tissue>
    </source>
</reference>
<dbReference type="GO" id="GO:0006508">
    <property type="term" value="P:proteolysis"/>
    <property type="evidence" value="ECO:0007669"/>
    <property type="project" value="UniProtKB-KW"/>
</dbReference>
<name>A0ABQ8L2E1_LABRO</name>
<keyword evidence="1" id="KW-0645">Protease</keyword>
<dbReference type="GO" id="GO:0008233">
    <property type="term" value="F:peptidase activity"/>
    <property type="evidence" value="ECO:0007669"/>
    <property type="project" value="UniProtKB-KW"/>
</dbReference>
<keyword evidence="1" id="KW-0378">Hydrolase</keyword>
<dbReference type="Proteomes" id="UP000830375">
    <property type="component" value="Unassembled WGS sequence"/>
</dbReference>